<dbReference type="AlphaFoldDB" id="A0A1L9S3G7"/>
<feature type="signal peptide" evidence="1">
    <location>
        <begin position="1"/>
        <end position="19"/>
    </location>
</feature>
<sequence length="52" mass="5678">MTQNLFFLLLLLLPVPVTSLMAPSLKELFPVPRIYTVHAVARVPSVSAIDSA</sequence>
<name>A0A1L9S3G7_ASPWE</name>
<keyword evidence="1" id="KW-0732">Signal</keyword>
<keyword evidence="3" id="KW-1185">Reference proteome</keyword>
<dbReference type="EMBL" id="KV878209">
    <property type="protein sequence ID" value="OJJ41690.1"/>
    <property type="molecule type" value="Genomic_DNA"/>
</dbReference>
<gene>
    <name evidence="2" type="ORF">ASPWEDRAFT_35293</name>
</gene>
<feature type="chain" id="PRO_5012386098" evidence="1">
    <location>
        <begin position="20"/>
        <end position="52"/>
    </location>
</feature>
<evidence type="ECO:0000313" key="2">
    <source>
        <dbReference type="EMBL" id="OJJ41690.1"/>
    </source>
</evidence>
<organism evidence="2 3">
    <name type="scientific">Aspergillus wentii DTO 134E9</name>
    <dbReference type="NCBI Taxonomy" id="1073089"/>
    <lineage>
        <taxon>Eukaryota</taxon>
        <taxon>Fungi</taxon>
        <taxon>Dikarya</taxon>
        <taxon>Ascomycota</taxon>
        <taxon>Pezizomycotina</taxon>
        <taxon>Eurotiomycetes</taxon>
        <taxon>Eurotiomycetidae</taxon>
        <taxon>Eurotiales</taxon>
        <taxon>Aspergillaceae</taxon>
        <taxon>Aspergillus</taxon>
        <taxon>Aspergillus subgen. Cremei</taxon>
    </lineage>
</organism>
<reference evidence="3" key="1">
    <citation type="journal article" date="2017" name="Genome Biol.">
        <title>Comparative genomics reveals high biological diversity and specific adaptations in the industrially and medically important fungal genus Aspergillus.</title>
        <authorList>
            <person name="de Vries R.P."/>
            <person name="Riley R."/>
            <person name="Wiebenga A."/>
            <person name="Aguilar-Osorio G."/>
            <person name="Amillis S."/>
            <person name="Uchima C.A."/>
            <person name="Anderluh G."/>
            <person name="Asadollahi M."/>
            <person name="Askin M."/>
            <person name="Barry K."/>
            <person name="Battaglia E."/>
            <person name="Bayram O."/>
            <person name="Benocci T."/>
            <person name="Braus-Stromeyer S.A."/>
            <person name="Caldana C."/>
            <person name="Canovas D."/>
            <person name="Cerqueira G.C."/>
            <person name="Chen F."/>
            <person name="Chen W."/>
            <person name="Choi C."/>
            <person name="Clum A."/>
            <person name="Dos Santos R.A."/>
            <person name="Damasio A.R."/>
            <person name="Diallinas G."/>
            <person name="Emri T."/>
            <person name="Fekete E."/>
            <person name="Flipphi M."/>
            <person name="Freyberg S."/>
            <person name="Gallo A."/>
            <person name="Gournas C."/>
            <person name="Habgood R."/>
            <person name="Hainaut M."/>
            <person name="Harispe M.L."/>
            <person name="Henrissat B."/>
            <person name="Hilden K.S."/>
            <person name="Hope R."/>
            <person name="Hossain A."/>
            <person name="Karabika E."/>
            <person name="Karaffa L."/>
            <person name="Karanyi Z."/>
            <person name="Krasevec N."/>
            <person name="Kuo A."/>
            <person name="Kusch H."/>
            <person name="LaButti K."/>
            <person name="Lagendijk E.L."/>
            <person name="Lapidus A."/>
            <person name="Levasseur A."/>
            <person name="Lindquist E."/>
            <person name="Lipzen A."/>
            <person name="Logrieco A.F."/>
            <person name="MacCabe A."/>
            <person name="Maekelae M.R."/>
            <person name="Malavazi I."/>
            <person name="Melin P."/>
            <person name="Meyer V."/>
            <person name="Mielnichuk N."/>
            <person name="Miskei M."/>
            <person name="Molnar A.P."/>
            <person name="Mule G."/>
            <person name="Ngan C.Y."/>
            <person name="Orejas M."/>
            <person name="Orosz E."/>
            <person name="Ouedraogo J.P."/>
            <person name="Overkamp K.M."/>
            <person name="Park H.-S."/>
            <person name="Perrone G."/>
            <person name="Piumi F."/>
            <person name="Punt P.J."/>
            <person name="Ram A.F."/>
            <person name="Ramon A."/>
            <person name="Rauscher S."/>
            <person name="Record E."/>
            <person name="Riano-Pachon D.M."/>
            <person name="Robert V."/>
            <person name="Roehrig J."/>
            <person name="Ruller R."/>
            <person name="Salamov A."/>
            <person name="Salih N.S."/>
            <person name="Samson R.A."/>
            <person name="Sandor E."/>
            <person name="Sanguinetti M."/>
            <person name="Schuetze T."/>
            <person name="Sepcic K."/>
            <person name="Shelest E."/>
            <person name="Sherlock G."/>
            <person name="Sophianopoulou V."/>
            <person name="Squina F.M."/>
            <person name="Sun H."/>
            <person name="Susca A."/>
            <person name="Todd R.B."/>
            <person name="Tsang A."/>
            <person name="Unkles S.E."/>
            <person name="van de Wiele N."/>
            <person name="van Rossen-Uffink D."/>
            <person name="Oliveira J.V."/>
            <person name="Vesth T.C."/>
            <person name="Visser J."/>
            <person name="Yu J.-H."/>
            <person name="Zhou M."/>
            <person name="Andersen M.R."/>
            <person name="Archer D.B."/>
            <person name="Baker S.E."/>
            <person name="Benoit I."/>
            <person name="Brakhage A.A."/>
            <person name="Braus G.H."/>
            <person name="Fischer R."/>
            <person name="Frisvad J.C."/>
            <person name="Goldman G.H."/>
            <person name="Houbraken J."/>
            <person name="Oakley B."/>
            <person name="Pocsi I."/>
            <person name="Scazzocchio C."/>
            <person name="Seiboth B."/>
            <person name="vanKuyk P.A."/>
            <person name="Wortman J."/>
            <person name="Dyer P.S."/>
            <person name="Grigoriev I.V."/>
        </authorList>
    </citation>
    <scope>NUCLEOTIDE SEQUENCE [LARGE SCALE GENOMIC DNA]</scope>
    <source>
        <strain evidence="3">DTO 134E9</strain>
    </source>
</reference>
<protein>
    <submittedName>
        <fullName evidence="2">Uncharacterized protein</fullName>
    </submittedName>
</protein>
<proteinExistence type="predicted"/>
<accession>A0A1L9S3G7</accession>
<dbReference type="GeneID" id="63750044"/>
<dbReference type="OrthoDB" id="427186at2759"/>
<dbReference type="Proteomes" id="UP000184383">
    <property type="component" value="Unassembled WGS sequence"/>
</dbReference>
<evidence type="ECO:0000256" key="1">
    <source>
        <dbReference type="SAM" id="SignalP"/>
    </source>
</evidence>
<dbReference type="RefSeq" id="XP_040695366.1">
    <property type="nucleotide sequence ID" value="XM_040834196.1"/>
</dbReference>
<evidence type="ECO:0000313" key="3">
    <source>
        <dbReference type="Proteomes" id="UP000184383"/>
    </source>
</evidence>
<dbReference type="VEuPathDB" id="FungiDB:ASPWEDRAFT_35293"/>